<comment type="similarity">
    <text evidence="1">Belongs to the taxilin family.</text>
</comment>
<organism evidence="4 5">
    <name type="scientific">Leucocoprinus leucothites</name>
    <dbReference type="NCBI Taxonomy" id="201217"/>
    <lineage>
        <taxon>Eukaryota</taxon>
        <taxon>Fungi</taxon>
        <taxon>Dikarya</taxon>
        <taxon>Basidiomycota</taxon>
        <taxon>Agaricomycotina</taxon>
        <taxon>Agaricomycetes</taxon>
        <taxon>Agaricomycetidae</taxon>
        <taxon>Agaricales</taxon>
        <taxon>Agaricineae</taxon>
        <taxon>Agaricaceae</taxon>
        <taxon>Leucocoprinus</taxon>
    </lineage>
</organism>
<accession>A0A8H5D443</accession>
<evidence type="ECO:0000313" key="4">
    <source>
        <dbReference type="EMBL" id="KAF5352764.1"/>
    </source>
</evidence>
<feature type="compositionally biased region" description="Pro residues" evidence="3">
    <location>
        <begin position="91"/>
        <end position="114"/>
    </location>
</feature>
<gene>
    <name evidence="4" type="ORF">D9756_005897</name>
</gene>
<reference evidence="4 5" key="1">
    <citation type="journal article" date="2020" name="ISME J.">
        <title>Uncovering the hidden diversity of litter-decomposition mechanisms in mushroom-forming fungi.</title>
        <authorList>
            <person name="Floudas D."/>
            <person name="Bentzer J."/>
            <person name="Ahren D."/>
            <person name="Johansson T."/>
            <person name="Persson P."/>
            <person name="Tunlid A."/>
        </authorList>
    </citation>
    <scope>NUCLEOTIDE SEQUENCE [LARGE SCALE GENOMIC DNA]</scope>
    <source>
        <strain evidence="4 5">CBS 146.42</strain>
    </source>
</reference>
<dbReference type="Pfam" id="PF09728">
    <property type="entry name" value="Taxilin"/>
    <property type="match status" value="1"/>
</dbReference>
<evidence type="ECO:0000313" key="5">
    <source>
        <dbReference type="Proteomes" id="UP000559027"/>
    </source>
</evidence>
<dbReference type="SUPFAM" id="SSF54236">
    <property type="entry name" value="Ubiquitin-like"/>
    <property type="match status" value="1"/>
</dbReference>
<protein>
    <submittedName>
        <fullName evidence="4">Uncharacterized protein</fullName>
    </submittedName>
</protein>
<feature type="region of interest" description="Disordered" evidence="3">
    <location>
        <begin position="70"/>
        <end position="155"/>
    </location>
</feature>
<name>A0A8H5D443_9AGAR</name>
<dbReference type="OrthoDB" id="442921at2759"/>
<dbReference type="EMBL" id="JAACJO010000011">
    <property type="protein sequence ID" value="KAF5352764.1"/>
    <property type="molecule type" value="Genomic_DNA"/>
</dbReference>
<feature type="compositionally biased region" description="Polar residues" evidence="3">
    <location>
        <begin position="77"/>
        <end position="86"/>
    </location>
</feature>
<keyword evidence="2" id="KW-0175">Coiled coil</keyword>
<dbReference type="AlphaFoldDB" id="A0A8H5D443"/>
<feature type="region of interest" description="Disordered" evidence="3">
    <location>
        <begin position="213"/>
        <end position="234"/>
    </location>
</feature>
<feature type="compositionally biased region" description="Low complexity" evidence="3">
    <location>
        <begin position="115"/>
        <end position="125"/>
    </location>
</feature>
<dbReference type="GO" id="GO:0019905">
    <property type="term" value="F:syntaxin binding"/>
    <property type="evidence" value="ECO:0007669"/>
    <property type="project" value="InterPro"/>
</dbReference>
<evidence type="ECO:0000256" key="1">
    <source>
        <dbReference type="ARBA" id="ARBA00009550"/>
    </source>
</evidence>
<comment type="caution">
    <text evidence="4">The sequence shown here is derived from an EMBL/GenBank/DDBJ whole genome shotgun (WGS) entry which is preliminary data.</text>
</comment>
<proteinExistence type="inferred from homology"/>
<dbReference type="Gene3D" id="3.10.20.90">
    <property type="entry name" value="Phosphatidylinositol 3-kinase Catalytic Subunit, Chain A, domain 1"/>
    <property type="match status" value="1"/>
</dbReference>
<dbReference type="Proteomes" id="UP000559027">
    <property type="component" value="Unassembled WGS sequence"/>
</dbReference>
<evidence type="ECO:0000256" key="3">
    <source>
        <dbReference type="SAM" id="MobiDB-lite"/>
    </source>
</evidence>
<dbReference type="InterPro" id="IPR026183">
    <property type="entry name" value="Taxilin_fam"/>
</dbReference>
<keyword evidence="5" id="KW-1185">Reference proteome</keyword>
<feature type="coiled-coil region" evidence="2">
    <location>
        <begin position="483"/>
        <end position="565"/>
    </location>
</feature>
<feature type="compositionally biased region" description="Basic and acidic residues" evidence="3">
    <location>
        <begin position="213"/>
        <end position="226"/>
    </location>
</feature>
<sequence>MDCNLEVWICGNCPLNTERVVHRKGNSECFPITAQTSAQHKLVSSHIGFLVKFLLAILKHDVRRAFNSPFASPVFMNGTTASQSTNAPARPAKPPPPGPAPPAPASAPPAPPTSAQPSTRAQTAPQPVPAPVNGTQTVKGKKRNDPPVDPATMYESVKNRIAALEEEEVLEEEEERRFAEEAQKSIKGMEENAIHAKYFELFAEFKRAERDHAKEKQKLTKDKDAAKSQLTKANQSKAKIEGLAQLLLTRQPRRTNASECEDNKSLKQDYDDSQNELLQARNSLARQGDKAKLQDNKYREMPDIVIKVVCRYRAELFFKISRKTKLSRLFSAFTGRMEEPGKKVDGYGGVAKVEATKEASSAGKPNLQFIFTHNGRSLEEEQTPEEVNMEDKDEILAVELMDLTENAEDVEEWEEHLEPQQERFKKCWSEDPQEAKKTLEDIFDGVVRERLKDVLRQYELRERHFECLIRSKELEVLLSRARAAESKELLDTERGRAEKLEEEVQQLKKEVEDVQGDKNIIIDKLLTCCKELKQKPTADRAQRQFAALKEELEKLEKKIPRVKKSIDGAG</sequence>
<dbReference type="InterPro" id="IPR029071">
    <property type="entry name" value="Ubiquitin-like_domsf"/>
</dbReference>
<evidence type="ECO:0000256" key="2">
    <source>
        <dbReference type="SAM" id="Coils"/>
    </source>
</evidence>
<dbReference type="CDD" id="cd01763">
    <property type="entry name" value="Ubl_SUMO_like"/>
    <property type="match status" value="1"/>
</dbReference>
<dbReference type="PANTHER" id="PTHR10562">
    <property type="entry name" value="SMALL UBIQUITIN-RELATED MODIFIER"/>
    <property type="match status" value="1"/>
</dbReference>